<feature type="compositionally biased region" description="Polar residues" evidence="18">
    <location>
        <begin position="399"/>
        <end position="413"/>
    </location>
</feature>
<dbReference type="GO" id="GO:0043161">
    <property type="term" value="P:proteasome-mediated ubiquitin-dependent protein catabolic process"/>
    <property type="evidence" value="ECO:0007669"/>
    <property type="project" value="TreeGrafter"/>
</dbReference>
<dbReference type="PANTHER" id="PTHR46661">
    <property type="entry name" value="E3 UBIQUITIN-PROTEIN LIGASE ZNRF1-LIKE PROTEIN"/>
    <property type="match status" value="1"/>
</dbReference>
<dbReference type="PROSITE" id="PS50089">
    <property type="entry name" value="ZF_RING_2"/>
    <property type="match status" value="1"/>
</dbReference>
<keyword evidence="13" id="KW-0862">Zinc</keyword>
<comment type="pathway">
    <text evidence="5">Protein modification; protein ubiquitination.</text>
</comment>
<name>A0AAN6PM32_9PEZI</name>
<evidence type="ECO:0000256" key="3">
    <source>
        <dbReference type="ARBA" id="ARBA00004177"/>
    </source>
</evidence>
<evidence type="ECO:0000256" key="17">
    <source>
        <dbReference type="PROSITE-ProRule" id="PRU00175"/>
    </source>
</evidence>
<dbReference type="GO" id="GO:0061630">
    <property type="term" value="F:ubiquitin protein ligase activity"/>
    <property type="evidence" value="ECO:0007669"/>
    <property type="project" value="UniProtKB-EC"/>
</dbReference>
<keyword evidence="12" id="KW-0833">Ubl conjugation pathway</keyword>
<dbReference type="GO" id="GO:0070936">
    <property type="term" value="P:protein K48-linked ubiquitination"/>
    <property type="evidence" value="ECO:0007669"/>
    <property type="project" value="TreeGrafter"/>
</dbReference>
<evidence type="ECO:0000256" key="9">
    <source>
        <dbReference type="ARBA" id="ARBA00022723"/>
    </source>
</evidence>
<feature type="region of interest" description="Disordered" evidence="18">
    <location>
        <begin position="84"/>
        <end position="258"/>
    </location>
</feature>
<dbReference type="InterPro" id="IPR017455">
    <property type="entry name" value="Znf_FYVE-rel"/>
</dbReference>
<keyword evidence="10" id="KW-0967">Endosome</keyword>
<dbReference type="SMART" id="SM00064">
    <property type="entry name" value="FYVE"/>
    <property type="match status" value="1"/>
</dbReference>
<evidence type="ECO:0000256" key="16">
    <source>
        <dbReference type="ARBA" id="ARBA00023288"/>
    </source>
</evidence>
<dbReference type="InterPro" id="IPR013083">
    <property type="entry name" value="Znf_RING/FYVE/PHD"/>
</dbReference>
<keyword evidence="14" id="KW-0472">Membrane</keyword>
<sequence length="642" mass="68681">SVCAAGSTAMATPDAGGPSRQPHVPTETGSESPSSSPPGTSSWANDTRNLLHRVGTVCPWRTTRYYDQECSRYFDCPSHVVERALSDTEQGEEVEQEEHQGHEDEEPEDIPAHSDTGTVSPLSEAGDESDGERTARSPSPEASVATTEVTNAAAGAGRTSEVPGARQEGTEGGLNDGPRLGDWRLPARPRPEAETPAASGSGSGEGHSGVSTSPVPGPVRGDSAPASGPQAVHNAASPAPATRLVSRPPHPIPAPTERARPEVVLPRWQPDSEQTYCPICGTQFSIFVRKHHCRKCGRVVCNACSPHRITIPHQYIVRPPGAPLPLAQEPSLSLLDSQGWYPEFDGGERVRLCNPCVPDPNTAPPHSQEHQPRPQNDSSPHAQSDDSPSNRWSFYFGTGTVNDAQTRTRSVTLQPGPSSSSRPPIPPPRSNEGRILWGTPPAYYRAPSTSQAPHPYPGAAPRYRSVLDVVGDRPGPATNAGPSSSSSAARRFHSVVPPRPQIAEEDECPVCHRELPPRTLANFEALREAHITSCIISHSRYGAPVAGGGGTGGGEDGDEDDDPDALPIGPPPARRTGMFPYTATEKDCVDSAECSICLEEFEVGVAMARLECLCRFHRACINAWWERHPGRCPMHQHDGFGY</sequence>
<evidence type="ECO:0000256" key="1">
    <source>
        <dbReference type="ARBA" id="ARBA00000900"/>
    </source>
</evidence>
<evidence type="ECO:0000313" key="22">
    <source>
        <dbReference type="Proteomes" id="UP001303115"/>
    </source>
</evidence>
<feature type="compositionally biased region" description="Acidic residues" evidence="18">
    <location>
        <begin position="555"/>
        <end position="564"/>
    </location>
</feature>
<feature type="region of interest" description="Disordered" evidence="18">
    <location>
        <begin position="1"/>
        <end position="47"/>
    </location>
</feature>
<keyword evidence="11 17" id="KW-0863">Zinc-finger</keyword>
<dbReference type="Proteomes" id="UP001303115">
    <property type="component" value="Unassembled WGS sequence"/>
</dbReference>
<dbReference type="AlphaFoldDB" id="A0AAN6PM32"/>
<gene>
    <name evidence="21" type="ORF">C8A01DRAFT_13845</name>
</gene>
<evidence type="ECO:0000256" key="2">
    <source>
        <dbReference type="ARBA" id="ARBA00004170"/>
    </source>
</evidence>
<feature type="region of interest" description="Disordered" evidence="18">
    <location>
        <begin position="352"/>
        <end position="492"/>
    </location>
</feature>
<evidence type="ECO:0000259" key="20">
    <source>
        <dbReference type="PROSITE" id="PS50178"/>
    </source>
</evidence>
<dbReference type="Gene3D" id="3.30.40.10">
    <property type="entry name" value="Zinc/RING finger domain, C3HC4 (zinc finger)"/>
    <property type="match status" value="2"/>
</dbReference>
<evidence type="ECO:0000259" key="19">
    <source>
        <dbReference type="PROSITE" id="PS50089"/>
    </source>
</evidence>
<proteinExistence type="predicted"/>
<keyword evidence="16" id="KW-0449">Lipoprotein</keyword>
<dbReference type="GO" id="GO:0016020">
    <property type="term" value="C:membrane"/>
    <property type="evidence" value="ECO:0007669"/>
    <property type="project" value="UniProtKB-SubCell"/>
</dbReference>
<evidence type="ECO:0000256" key="7">
    <source>
        <dbReference type="ARBA" id="ARBA00022679"/>
    </source>
</evidence>
<dbReference type="EMBL" id="MU854339">
    <property type="protein sequence ID" value="KAK4042555.1"/>
    <property type="molecule type" value="Genomic_DNA"/>
</dbReference>
<evidence type="ECO:0000256" key="8">
    <source>
        <dbReference type="ARBA" id="ARBA00022707"/>
    </source>
</evidence>
<reference evidence="22" key="1">
    <citation type="journal article" date="2023" name="Mol. Phylogenet. Evol.">
        <title>Genome-scale phylogeny and comparative genomics of the fungal order Sordariales.</title>
        <authorList>
            <person name="Hensen N."/>
            <person name="Bonometti L."/>
            <person name="Westerberg I."/>
            <person name="Brannstrom I.O."/>
            <person name="Guillou S."/>
            <person name="Cros-Aarteil S."/>
            <person name="Calhoun S."/>
            <person name="Haridas S."/>
            <person name="Kuo A."/>
            <person name="Mondo S."/>
            <person name="Pangilinan J."/>
            <person name="Riley R."/>
            <person name="LaButti K."/>
            <person name="Andreopoulos B."/>
            <person name="Lipzen A."/>
            <person name="Chen C."/>
            <person name="Yan M."/>
            <person name="Daum C."/>
            <person name="Ng V."/>
            <person name="Clum A."/>
            <person name="Steindorff A."/>
            <person name="Ohm R.A."/>
            <person name="Martin F."/>
            <person name="Silar P."/>
            <person name="Natvig D.O."/>
            <person name="Lalanne C."/>
            <person name="Gautier V."/>
            <person name="Ament-Velasquez S.L."/>
            <person name="Kruys A."/>
            <person name="Hutchinson M.I."/>
            <person name="Powell A.J."/>
            <person name="Barry K."/>
            <person name="Miller A.N."/>
            <person name="Grigoriev I.V."/>
            <person name="Debuchy R."/>
            <person name="Gladieux P."/>
            <person name="Hiltunen Thoren M."/>
            <person name="Johannesson H."/>
        </authorList>
    </citation>
    <scope>NUCLEOTIDE SEQUENCE [LARGE SCALE GENOMIC DNA]</scope>
    <source>
        <strain evidence="22">CBS 284.82</strain>
    </source>
</reference>
<protein>
    <recommendedName>
        <fullName evidence="6">RING-type E3 ubiquitin transferase</fullName>
        <ecNumber evidence="6">2.3.2.27</ecNumber>
    </recommendedName>
</protein>
<accession>A0AAN6PM32</accession>
<evidence type="ECO:0000256" key="11">
    <source>
        <dbReference type="ARBA" id="ARBA00022771"/>
    </source>
</evidence>
<dbReference type="SMART" id="SM00184">
    <property type="entry name" value="RING"/>
    <property type="match status" value="1"/>
</dbReference>
<evidence type="ECO:0000256" key="12">
    <source>
        <dbReference type="ARBA" id="ARBA00022786"/>
    </source>
</evidence>
<feature type="compositionally biased region" description="Gly residues" evidence="18">
    <location>
        <begin position="545"/>
        <end position="554"/>
    </location>
</feature>
<dbReference type="Pfam" id="PF01363">
    <property type="entry name" value="FYVE"/>
    <property type="match status" value="1"/>
</dbReference>
<keyword evidence="9" id="KW-0479">Metal-binding</keyword>
<dbReference type="InterPro" id="IPR000306">
    <property type="entry name" value="Znf_FYVE"/>
</dbReference>
<dbReference type="GO" id="GO:0005768">
    <property type="term" value="C:endosome"/>
    <property type="evidence" value="ECO:0007669"/>
    <property type="project" value="UniProtKB-SubCell"/>
</dbReference>
<feature type="region of interest" description="Disordered" evidence="18">
    <location>
        <begin position="545"/>
        <end position="577"/>
    </location>
</feature>
<evidence type="ECO:0000256" key="15">
    <source>
        <dbReference type="ARBA" id="ARBA00023228"/>
    </source>
</evidence>
<dbReference type="GO" id="GO:0008270">
    <property type="term" value="F:zinc ion binding"/>
    <property type="evidence" value="ECO:0007669"/>
    <property type="project" value="UniProtKB-KW"/>
</dbReference>
<evidence type="ECO:0000256" key="14">
    <source>
        <dbReference type="ARBA" id="ARBA00023136"/>
    </source>
</evidence>
<keyword evidence="7" id="KW-0808">Transferase</keyword>
<evidence type="ECO:0000256" key="6">
    <source>
        <dbReference type="ARBA" id="ARBA00012483"/>
    </source>
</evidence>
<feature type="non-terminal residue" evidence="21">
    <location>
        <position position="1"/>
    </location>
</feature>
<evidence type="ECO:0000256" key="18">
    <source>
        <dbReference type="SAM" id="MobiDB-lite"/>
    </source>
</evidence>
<evidence type="ECO:0000256" key="10">
    <source>
        <dbReference type="ARBA" id="ARBA00022753"/>
    </source>
</evidence>
<feature type="domain" description="RING-type" evidence="19">
    <location>
        <begin position="594"/>
        <end position="636"/>
    </location>
</feature>
<dbReference type="PROSITE" id="PS50178">
    <property type="entry name" value="ZF_FYVE"/>
    <property type="match status" value="1"/>
</dbReference>
<keyword evidence="15" id="KW-0458">Lysosome</keyword>
<evidence type="ECO:0000313" key="21">
    <source>
        <dbReference type="EMBL" id="KAK4042555.1"/>
    </source>
</evidence>
<dbReference type="Pfam" id="PF13639">
    <property type="entry name" value="zf-RING_2"/>
    <property type="match status" value="1"/>
</dbReference>
<dbReference type="InterPro" id="IPR051878">
    <property type="entry name" value="ZNRF_ubiq-protein_ligase"/>
</dbReference>
<evidence type="ECO:0000256" key="4">
    <source>
        <dbReference type="ARBA" id="ARBA00004371"/>
    </source>
</evidence>
<evidence type="ECO:0000256" key="5">
    <source>
        <dbReference type="ARBA" id="ARBA00004906"/>
    </source>
</evidence>
<dbReference type="InterPro" id="IPR001841">
    <property type="entry name" value="Znf_RING"/>
</dbReference>
<evidence type="ECO:0000256" key="13">
    <source>
        <dbReference type="ARBA" id="ARBA00022833"/>
    </source>
</evidence>
<comment type="subcellular location">
    <subcellularLocation>
        <location evidence="3">Endosome</location>
    </subcellularLocation>
    <subcellularLocation>
        <location evidence="4">Lysosome</location>
    </subcellularLocation>
    <subcellularLocation>
        <location evidence="2">Membrane</location>
        <topology evidence="2">Peripheral membrane protein</topology>
    </subcellularLocation>
</comment>
<keyword evidence="8" id="KW-0519">Myristate</keyword>
<feature type="compositionally biased region" description="Low complexity" evidence="18">
    <location>
        <begin position="25"/>
        <end position="42"/>
    </location>
</feature>
<dbReference type="PANTHER" id="PTHR46661:SF4">
    <property type="entry name" value="RING-TYPE DOMAIN-CONTAINING PROTEIN"/>
    <property type="match status" value="1"/>
</dbReference>
<keyword evidence="22" id="KW-1185">Reference proteome</keyword>
<comment type="catalytic activity">
    <reaction evidence="1">
        <text>S-ubiquitinyl-[E2 ubiquitin-conjugating enzyme]-L-cysteine + [acceptor protein]-L-lysine = [E2 ubiquitin-conjugating enzyme]-L-cysteine + N(6)-ubiquitinyl-[acceptor protein]-L-lysine.</text>
        <dbReference type="EC" id="2.3.2.27"/>
    </reaction>
</comment>
<dbReference type="InterPro" id="IPR011011">
    <property type="entry name" value="Znf_FYVE_PHD"/>
</dbReference>
<dbReference type="SUPFAM" id="SSF57850">
    <property type="entry name" value="RING/U-box"/>
    <property type="match status" value="1"/>
</dbReference>
<feature type="compositionally biased region" description="Polar residues" evidence="18">
    <location>
        <begin position="373"/>
        <end position="392"/>
    </location>
</feature>
<dbReference type="SUPFAM" id="SSF57903">
    <property type="entry name" value="FYVE/PHD zinc finger"/>
    <property type="match status" value="1"/>
</dbReference>
<dbReference type="CDD" id="cd16489">
    <property type="entry name" value="mRING-CH-C4HC2H_ZNRF"/>
    <property type="match status" value="1"/>
</dbReference>
<feature type="domain" description="FYVE-type" evidence="20">
    <location>
        <begin position="271"/>
        <end position="361"/>
    </location>
</feature>
<organism evidence="21 22">
    <name type="scientific">Parachaetomium inaequale</name>
    <dbReference type="NCBI Taxonomy" id="2588326"/>
    <lineage>
        <taxon>Eukaryota</taxon>
        <taxon>Fungi</taxon>
        <taxon>Dikarya</taxon>
        <taxon>Ascomycota</taxon>
        <taxon>Pezizomycotina</taxon>
        <taxon>Sordariomycetes</taxon>
        <taxon>Sordariomycetidae</taxon>
        <taxon>Sordariales</taxon>
        <taxon>Chaetomiaceae</taxon>
        <taxon>Parachaetomium</taxon>
    </lineage>
</organism>
<dbReference type="EC" id="2.3.2.27" evidence="6"/>
<comment type="caution">
    <text evidence="21">The sequence shown here is derived from an EMBL/GenBank/DDBJ whole genome shotgun (WGS) entry which is preliminary data.</text>
</comment>